<dbReference type="EC" id="3.2.1.52" evidence="3"/>
<dbReference type="InterPro" id="IPR036962">
    <property type="entry name" value="Glyco_hydro_3_N_sf"/>
</dbReference>
<dbReference type="PANTHER" id="PTHR30480">
    <property type="entry name" value="BETA-HEXOSAMINIDASE-RELATED"/>
    <property type="match status" value="1"/>
</dbReference>
<proteinExistence type="inferred from homology"/>
<keyword evidence="10" id="KW-1185">Reference proteome</keyword>
<evidence type="ECO:0000256" key="2">
    <source>
        <dbReference type="ARBA" id="ARBA00005336"/>
    </source>
</evidence>
<dbReference type="Gene3D" id="3.20.20.300">
    <property type="entry name" value="Glycoside hydrolase, family 3, N-terminal domain"/>
    <property type="match status" value="1"/>
</dbReference>
<dbReference type="InterPro" id="IPR012338">
    <property type="entry name" value="Beta-lactam/transpept-like"/>
</dbReference>
<dbReference type="SUPFAM" id="SSF51445">
    <property type="entry name" value="(Trans)glycosidases"/>
    <property type="match status" value="1"/>
</dbReference>
<dbReference type="GO" id="GO:0016787">
    <property type="term" value="F:hydrolase activity"/>
    <property type="evidence" value="ECO:0007669"/>
    <property type="project" value="UniProtKB-KW"/>
</dbReference>
<dbReference type="PANTHER" id="PTHR30480:SF13">
    <property type="entry name" value="BETA-HEXOSAMINIDASE"/>
    <property type="match status" value="1"/>
</dbReference>
<feature type="region of interest" description="Disordered" evidence="6">
    <location>
        <begin position="901"/>
        <end position="927"/>
    </location>
</feature>
<evidence type="ECO:0000256" key="5">
    <source>
        <dbReference type="ARBA" id="ARBA00023295"/>
    </source>
</evidence>
<evidence type="ECO:0000313" key="9">
    <source>
        <dbReference type="EMBL" id="MDN3204959.1"/>
    </source>
</evidence>
<dbReference type="Proteomes" id="UP001171916">
    <property type="component" value="Unassembled WGS sequence"/>
</dbReference>
<dbReference type="InterPro" id="IPR001466">
    <property type="entry name" value="Beta-lactam-related"/>
</dbReference>
<evidence type="ECO:0000256" key="1">
    <source>
        <dbReference type="ARBA" id="ARBA00001231"/>
    </source>
</evidence>
<evidence type="ECO:0000259" key="8">
    <source>
        <dbReference type="Pfam" id="PF00933"/>
    </source>
</evidence>
<dbReference type="InterPro" id="IPR001764">
    <property type="entry name" value="Glyco_hydro_3_N"/>
</dbReference>
<feature type="domain" description="Beta-lactamase-related" evidence="7">
    <location>
        <begin position="600"/>
        <end position="965"/>
    </location>
</feature>
<dbReference type="InterPro" id="IPR017853">
    <property type="entry name" value="GH"/>
</dbReference>
<accession>A0ABT7YFI3</accession>
<dbReference type="InterPro" id="IPR050226">
    <property type="entry name" value="NagZ_Beta-hexosaminidase"/>
</dbReference>
<dbReference type="EMBL" id="JAUEPH010000005">
    <property type="protein sequence ID" value="MDN3204959.1"/>
    <property type="molecule type" value="Genomic_DNA"/>
</dbReference>
<feature type="domain" description="Glycoside hydrolase family 3 N-terminal" evidence="8">
    <location>
        <begin position="55"/>
        <end position="369"/>
    </location>
</feature>
<comment type="caution">
    <text evidence="9">The sequence shown here is derived from an EMBL/GenBank/DDBJ whole genome shotgun (WGS) entry which is preliminary data.</text>
</comment>
<dbReference type="Pfam" id="PF00933">
    <property type="entry name" value="Glyco_hydro_3"/>
    <property type="match status" value="1"/>
</dbReference>
<evidence type="ECO:0000256" key="4">
    <source>
        <dbReference type="ARBA" id="ARBA00022801"/>
    </source>
</evidence>
<protein>
    <recommendedName>
        <fullName evidence="3">beta-N-acetylhexosaminidase</fullName>
        <ecNumber evidence="3">3.2.1.52</ecNumber>
    </recommendedName>
</protein>
<reference evidence="9" key="1">
    <citation type="submission" date="2023-06" db="EMBL/GenBank/DDBJ databases">
        <title>Robiginitalea aurantiacus sp. nov. and Algoriphagus sediminis sp. nov., isolated from coastal sediment.</title>
        <authorList>
            <person name="Zhou Z.Y."/>
            <person name="An J."/>
            <person name="Jia Y.W."/>
            <person name="Du Z.J."/>
        </authorList>
    </citation>
    <scope>NUCLEOTIDE SEQUENCE</scope>
    <source>
        <strain evidence="9">C2-7</strain>
    </source>
</reference>
<dbReference type="PRINTS" id="PR00133">
    <property type="entry name" value="GLHYDRLASE3"/>
</dbReference>
<sequence>MRLGLLRGLMITLLAFMVSGSKVDVEDSVFDPLEALSPLEQSIWVDSVFQSLNFDQQLGQLFMVAAYSNKGDAHVNSIRQLVRDENLGGLIFFQGGPNRQARLTNLYQAEAKTPLFIAMDAEWGLGMRFDSIPDFPKAMTLGAIQNEELIYRMGEEMARQFKEIGMHINFGPVVDVNSNPNNPVIGYRAFGENPEQVASKGIAYVKGLQDNGVIANAKHFPGHGDTQVDSHYSLPVIKHSKERIETVDLYPYKALIQENLMSVMVAHLNIPSLDGGSGRPTSLSKPVVTDLLQKEMGFGGLIFTDALNMKGVADQFPPGVVDVEALIAGNDVLLYSMDVPRAKQEIRKAIDEGRISKEEVERRVKKILKAKYWAGLHKMRPINTYKLAERVYTPKTEALIEELYSEAITVASNKGNILPFKQLDLKNFASLTIGGGGETFQNYLNKYAGFEHFSVKKGAGSASNIDLVEKLKEHDVIVVGMMGLSNSPKRKFGVSESDVSLIKELQKSHKVITVLFGNAYSAQFFEDAEQLVLAYENNDFTQSLVPQILFGGRPARGILPVTVSENMVQGVGGFLDDMNRLAFAKPETVGLDSKKLDKIDEVAERMVRIQAAPGAHVLVAKDGKVVFERSYGRQEYKSSPEITSETVWDLASITKVLATTQAVMFLVSRGEIDMSKTLGDYLPELRGTNKADLVLSDVMAHEAGLKAYIPHYAKTVKDGNWKRDYYQESSVPGFSRPVSNRMYGADFLRDSIWVWTVESELTPKPRGASKNRYRYSDLTMYFMQAVVEKVVNQPLDEFLDQNFYSPLGLSTMTFNPYNKIPLEQIAPTEDDVVFRKRLVRGYVHDPGAAMYGGVAGHAGLFGRGMDLAVMMQMMLNKGYYGDVYLLRPGVVSTFTKRQSTQSRRGWGWDKPEQEKDNGGSAGDLAPKSSFGHTGFTGTCAWADPENDLIYIFLSNRVYPDPNNKRLLREGIRTEIHDLIYEAME</sequence>
<keyword evidence="5" id="KW-0326">Glycosidase</keyword>
<feature type="compositionally biased region" description="Basic and acidic residues" evidence="6">
    <location>
        <begin position="906"/>
        <end position="917"/>
    </location>
</feature>
<name>A0ABT7YFI3_9BACT</name>
<evidence type="ECO:0000313" key="10">
    <source>
        <dbReference type="Proteomes" id="UP001171916"/>
    </source>
</evidence>
<dbReference type="RefSeq" id="WP_290000804.1">
    <property type="nucleotide sequence ID" value="NZ_JAUEPH010000005.1"/>
</dbReference>
<dbReference type="SUPFAM" id="SSF56601">
    <property type="entry name" value="beta-lactamase/transpeptidase-like"/>
    <property type="match status" value="1"/>
</dbReference>
<organism evidence="9 10">
    <name type="scientific">Algoriphagus sediminis</name>
    <dbReference type="NCBI Taxonomy" id="3057113"/>
    <lineage>
        <taxon>Bacteria</taxon>
        <taxon>Pseudomonadati</taxon>
        <taxon>Bacteroidota</taxon>
        <taxon>Cytophagia</taxon>
        <taxon>Cytophagales</taxon>
        <taxon>Cyclobacteriaceae</taxon>
        <taxon>Algoriphagus</taxon>
    </lineage>
</organism>
<keyword evidence="4 9" id="KW-0378">Hydrolase</keyword>
<comment type="catalytic activity">
    <reaction evidence="1">
        <text>Hydrolysis of terminal non-reducing N-acetyl-D-hexosamine residues in N-acetyl-beta-D-hexosaminides.</text>
        <dbReference type="EC" id="3.2.1.52"/>
    </reaction>
</comment>
<evidence type="ECO:0000256" key="3">
    <source>
        <dbReference type="ARBA" id="ARBA00012663"/>
    </source>
</evidence>
<evidence type="ECO:0000259" key="7">
    <source>
        <dbReference type="Pfam" id="PF00144"/>
    </source>
</evidence>
<dbReference type="Pfam" id="PF00144">
    <property type="entry name" value="Beta-lactamase"/>
    <property type="match status" value="1"/>
</dbReference>
<evidence type="ECO:0000256" key="6">
    <source>
        <dbReference type="SAM" id="MobiDB-lite"/>
    </source>
</evidence>
<gene>
    <name evidence="9" type="ORF">QVH07_12415</name>
</gene>
<dbReference type="Gene3D" id="3.40.710.10">
    <property type="entry name" value="DD-peptidase/beta-lactamase superfamily"/>
    <property type="match status" value="1"/>
</dbReference>
<comment type="similarity">
    <text evidence="2">Belongs to the glycosyl hydrolase 3 family.</text>
</comment>